<dbReference type="InterPro" id="IPR014710">
    <property type="entry name" value="RmlC-like_jellyroll"/>
</dbReference>
<dbReference type="EMBL" id="CP048620">
    <property type="protein sequence ID" value="QPJ65218.1"/>
    <property type="molecule type" value="Genomic_DNA"/>
</dbReference>
<evidence type="ECO:0000256" key="7">
    <source>
        <dbReference type="ARBA" id="ARBA00033311"/>
    </source>
</evidence>
<dbReference type="AlphaFoldDB" id="A0A7T0C2C8"/>
<protein>
    <recommendedName>
        <fullName evidence="4">dTDP-4-dehydrorhamnose 3,5-epimerase</fullName>
        <ecNumber evidence="3">5.1.3.13</ecNumber>
    </recommendedName>
    <alternativeName>
        <fullName evidence="6">Thymidine diphospho-4-keto-rhamnose 3,5-epimerase</fullName>
    </alternativeName>
    <alternativeName>
        <fullName evidence="5">dTDP-4-keto-6-deoxyglucose 3,5-epimerase</fullName>
    </alternativeName>
    <alternativeName>
        <fullName evidence="7">dTDP-6-deoxy-D-xylo-4-hexulose 3,5-epimerase</fullName>
    </alternativeName>
</protein>
<comment type="function">
    <text evidence="2">Catalyzes the epimerization of the C3' and C5'positions of dTDP-6-deoxy-D-xylo-4-hexulose, forming dTDP-6-deoxy-L-lyxo-4-hexulose.</text>
</comment>
<dbReference type="GO" id="GO:0019305">
    <property type="term" value="P:dTDP-rhamnose biosynthetic process"/>
    <property type="evidence" value="ECO:0007669"/>
    <property type="project" value="TreeGrafter"/>
</dbReference>
<dbReference type="GO" id="GO:0000271">
    <property type="term" value="P:polysaccharide biosynthetic process"/>
    <property type="evidence" value="ECO:0007669"/>
    <property type="project" value="TreeGrafter"/>
</dbReference>
<dbReference type="GO" id="GO:0005829">
    <property type="term" value="C:cytosol"/>
    <property type="evidence" value="ECO:0007669"/>
    <property type="project" value="TreeGrafter"/>
</dbReference>
<dbReference type="Proteomes" id="UP000594464">
    <property type="component" value="Chromosome"/>
</dbReference>
<evidence type="ECO:0000259" key="9">
    <source>
        <dbReference type="Pfam" id="PF14667"/>
    </source>
</evidence>
<gene>
    <name evidence="10" type="ORF">G3M78_07370</name>
</gene>
<dbReference type="EC" id="5.1.3.13" evidence="3"/>
<dbReference type="InterPro" id="IPR011051">
    <property type="entry name" value="RmlC_Cupin_sf"/>
</dbReference>
<evidence type="ECO:0000256" key="3">
    <source>
        <dbReference type="ARBA" id="ARBA00012098"/>
    </source>
</evidence>
<dbReference type="PANTHER" id="PTHR21047">
    <property type="entry name" value="DTDP-6-DEOXY-D-GLUCOSE-3,5 EPIMERASE"/>
    <property type="match status" value="1"/>
</dbReference>
<reference evidence="11" key="1">
    <citation type="submission" date="2020-02" db="EMBL/GenBank/DDBJ databases">
        <title>Genomic and physiological characterization of two novel Nitrospinaceae genera.</title>
        <authorList>
            <person name="Mueller A.J."/>
            <person name="Jung M.-Y."/>
            <person name="Strachan C.R."/>
            <person name="Herbold C.W."/>
            <person name="Kirkegaard R.H."/>
            <person name="Daims H."/>
        </authorList>
    </citation>
    <scope>NUCLEOTIDE SEQUENCE [LARGE SCALE GENOMIC DNA]</scope>
</reference>
<evidence type="ECO:0000256" key="8">
    <source>
        <dbReference type="PIRSR" id="PIRSR600888-3"/>
    </source>
</evidence>
<evidence type="ECO:0000256" key="1">
    <source>
        <dbReference type="ARBA" id="ARBA00001298"/>
    </source>
</evidence>
<evidence type="ECO:0000313" key="10">
    <source>
        <dbReference type="EMBL" id="QPJ65218.1"/>
    </source>
</evidence>
<name>A0A7T0C2C8_9BACT</name>
<evidence type="ECO:0000256" key="5">
    <source>
        <dbReference type="ARBA" id="ARBA00029758"/>
    </source>
</evidence>
<dbReference type="Pfam" id="PF14667">
    <property type="entry name" value="Polysacc_synt_C"/>
    <property type="match status" value="1"/>
</dbReference>
<feature type="site" description="Participates in a stacking interaction with the thymidine ring of dTDP-4-oxo-6-deoxyglucose" evidence="8">
    <location>
        <position position="120"/>
    </location>
</feature>
<evidence type="ECO:0000256" key="4">
    <source>
        <dbReference type="ARBA" id="ARBA00019595"/>
    </source>
</evidence>
<dbReference type="SUPFAM" id="SSF51182">
    <property type="entry name" value="RmlC-like cupins"/>
    <property type="match status" value="1"/>
</dbReference>
<dbReference type="InterPro" id="IPR029303">
    <property type="entry name" value="CapF_C"/>
</dbReference>
<sequence>MKKYKISDLDKKSDHRGWLIEALGADDLEAPASFGQIHVSVAYPGKVRGNHYHTRKVEWFCVPTGVGELLLHDLETGEEERVVMGADHLKTVKILPGVVHAIKNTGDTDMALIVYSNEVFDPEDPDTFYQEILK</sequence>
<dbReference type="PANTHER" id="PTHR21047:SF2">
    <property type="entry name" value="THYMIDINE DIPHOSPHO-4-KETO-RHAMNOSE 3,5-EPIMERASE"/>
    <property type="match status" value="1"/>
</dbReference>
<dbReference type="Gene3D" id="2.60.120.10">
    <property type="entry name" value="Jelly Rolls"/>
    <property type="match status" value="1"/>
</dbReference>
<evidence type="ECO:0000313" key="11">
    <source>
        <dbReference type="Proteomes" id="UP000594464"/>
    </source>
</evidence>
<organism evidence="10 11">
    <name type="scientific">Candidatus Nitrohelix vancouverensis</name>
    <dbReference type="NCBI Taxonomy" id="2705534"/>
    <lineage>
        <taxon>Bacteria</taxon>
        <taxon>Pseudomonadati</taxon>
        <taxon>Nitrospinota/Tectimicrobiota group</taxon>
        <taxon>Nitrospinota</taxon>
        <taxon>Nitrospinia</taxon>
        <taxon>Nitrospinales</taxon>
        <taxon>Nitrospinaceae</taxon>
        <taxon>Candidatus Nitrohelix</taxon>
    </lineage>
</organism>
<accession>A0A7T0C2C8</accession>
<dbReference type="InterPro" id="IPR000888">
    <property type="entry name" value="RmlC-like"/>
</dbReference>
<comment type="catalytic activity">
    <reaction evidence="1">
        <text>dTDP-4-dehydro-6-deoxy-alpha-D-glucose = dTDP-4-dehydro-beta-L-rhamnose</text>
        <dbReference type="Rhea" id="RHEA:16969"/>
        <dbReference type="ChEBI" id="CHEBI:57649"/>
        <dbReference type="ChEBI" id="CHEBI:62830"/>
        <dbReference type="EC" id="5.1.3.13"/>
    </reaction>
</comment>
<feature type="domain" description="Capsular polysaccharide assembling protein CapF C-terminal" evidence="9">
    <location>
        <begin position="13"/>
        <end position="128"/>
    </location>
</feature>
<dbReference type="GO" id="GO:0008830">
    <property type="term" value="F:dTDP-4-dehydrorhamnose 3,5-epimerase activity"/>
    <property type="evidence" value="ECO:0007669"/>
    <property type="project" value="UniProtKB-EC"/>
</dbReference>
<proteinExistence type="predicted"/>
<evidence type="ECO:0000256" key="6">
    <source>
        <dbReference type="ARBA" id="ARBA00031424"/>
    </source>
</evidence>
<evidence type="ECO:0000256" key="2">
    <source>
        <dbReference type="ARBA" id="ARBA00001997"/>
    </source>
</evidence>
<dbReference type="KEGG" id="nva:G3M78_07370"/>